<comment type="caution">
    <text evidence="1">The sequence shown here is derived from an EMBL/GenBank/DDBJ whole genome shotgun (WGS) entry which is preliminary data.</text>
</comment>
<dbReference type="EMBL" id="CM056816">
    <property type="protein sequence ID" value="KAJ8634419.1"/>
    <property type="molecule type" value="Genomic_DNA"/>
</dbReference>
<protein>
    <submittedName>
        <fullName evidence="1">Uncharacterized protein</fullName>
    </submittedName>
</protein>
<name>A0ACC2LLV6_PERAE</name>
<organism evidence="1 2">
    <name type="scientific">Persea americana</name>
    <name type="common">Avocado</name>
    <dbReference type="NCBI Taxonomy" id="3435"/>
    <lineage>
        <taxon>Eukaryota</taxon>
        <taxon>Viridiplantae</taxon>
        <taxon>Streptophyta</taxon>
        <taxon>Embryophyta</taxon>
        <taxon>Tracheophyta</taxon>
        <taxon>Spermatophyta</taxon>
        <taxon>Magnoliopsida</taxon>
        <taxon>Magnoliidae</taxon>
        <taxon>Laurales</taxon>
        <taxon>Lauraceae</taxon>
        <taxon>Persea</taxon>
    </lineage>
</organism>
<accession>A0ACC2LLV6</accession>
<dbReference type="Proteomes" id="UP001234297">
    <property type="component" value="Chromosome 8"/>
</dbReference>
<proteinExistence type="predicted"/>
<reference evidence="1 2" key="1">
    <citation type="journal article" date="2022" name="Hortic Res">
        <title>A haplotype resolved chromosomal level avocado genome allows analysis of novel avocado genes.</title>
        <authorList>
            <person name="Nath O."/>
            <person name="Fletcher S.J."/>
            <person name="Hayward A."/>
            <person name="Shaw L.M."/>
            <person name="Masouleh A.K."/>
            <person name="Furtado A."/>
            <person name="Henry R.J."/>
            <person name="Mitter N."/>
        </authorList>
    </citation>
    <scope>NUCLEOTIDE SEQUENCE [LARGE SCALE GENOMIC DNA]</scope>
    <source>
        <strain evidence="2">cv. Hass</strain>
    </source>
</reference>
<evidence type="ECO:0000313" key="2">
    <source>
        <dbReference type="Proteomes" id="UP001234297"/>
    </source>
</evidence>
<sequence length="643" mass="73181">MSRSCPPNSFVFNSTLCHCKPGYLLEASKNSCELFNVSQGEWAVSYGVDYRPIFFEALFSFDTIRKFTQSQAVFLEATLVAILSWLLFCAAVRFGRLDEGRSVWFQIRWWISRWDFCFATRHWLEDQKVVRKRKTELGGTFSVASSILFIGLFSALLYQILTKRTVEVHNVKPTNAPDLLSFVNDMDFNITAVSSMTCSHLRSLGTLVIGSPGSIDYRISPLSIFANYTCQNTSMGPTINLKCNSCRVPRDNFFVSWQFVDLPNNPATAVGFEFNLTTKKHGDSKHVSFVSGKLKSDSIVDDKPYTFRGSDVNILKFHLFPRIYRNFNNLSLIQPLFHEFVPGSSFFDTSKLQASLQSSKDGLINTTVHVNFISDYIIEINNESILGPVGFLADLGGLYAVSFIIFLFLLLQCERRVKRLRNEDSVLRNIRSRKRAQLHWDKLRKYVMYTWGCELLEDEGKVTTKQLSRRSMRTDSLCGIGSLHKRKQLNRTDSISFEKKNNVGVEMNIIPAAAQWQRVKSCLPESATSSGRDFPYSDEHVSGHALRSIGKEGHKPNSSSSYKADMSQSQEVLLDNDRYQLAPVPEFTIDRGADIADMKNLQNLYDYNVYLRERFMTVQSLLEDLLQKTSHAQQSTELCGDKG</sequence>
<keyword evidence="2" id="KW-1185">Reference proteome</keyword>
<evidence type="ECO:0000313" key="1">
    <source>
        <dbReference type="EMBL" id="KAJ8634419.1"/>
    </source>
</evidence>
<gene>
    <name evidence="1" type="ORF">MRB53_027755</name>
</gene>